<dbReference type="Proteomes" id="UP000011980">
    <property type="component" value="Unassembled WGS sequence"/>
</dbReference>
<name>M6FTQ8_9LEPT</name>
<sequence length="43" mass="5227">MKTIRKIDYKLSRESFKLFVISFETGFKNKILKLFKENQIESK</sequence>
<dbReference type="EMBL" id="ANCE01000007">
    <property type="protein sequence ID" value="EMK26161.1"/>
    <property type="molecule type" value="Genomic_DNA"/>
</dbReference>
<proteinExistence type="predicted"/>
<accession>M6FTQ8</accession>
<gene>
    <name evidence="1" type="ORF">LEP1GSC008_1381</name>
</gene>
<reference evidence="1 2" key="1">
    <citation type="submission" date="2013-01" db="EMBL/GenBank/DDBJ databases">
        <authorList>
            <person name="Harkins D.M."/>
            <person name="Durkin A.S."/>
            <person name="Brinkac L.M."/>
            <person name="Haft D.H."/>
            <person name="Selengut J.D."/>
            <person name="Sanka R."/>
            <person name="DePew J."/>
            <person name="Purushe J."/>
            <person name="Galloway R.L."/>
            <person name="Vinetz J.M."/>
            <person name="Sutton G.G."/>
            <person name="Nierman W.C."/>
            <person name="Fouts D.E."/>
        </authorList>
    </citation>
    <scope>NUCLEOTIDE SEQUENCE [LARGE SCALE GENOMIC DNA]</scope>
    <source>
        <strain evidence="1 2">Nikolaevo</strain>
    </source>
</reference>
<protein>
    <submittedName>
        <fullName evidence="1">Uncharacterized protein</fullName>
    </submittedName>
</protein>
<evidence type="ECO:0000313" key="2">
    <source>
        <dbReference type="Proteomes" id="UP000011980"/>
    </source>
</evidence>
<dbReference type="PATRIC" id="fig|1240687.3.peg.158"/>
<organism evidence="1 2">
    <name type="scientific">Leptospira kirschneri serovar Bulgarica str. Nikolaevo</name>
    <dbReference type="NCBI Taxonomy" id="1240687"/>
    <lineage>
        <taxon>Bacteria</taxon>
        <taxon>Pseudomonadati</taxon>
        <taxon>Spirochaetota</taxon>
        <taxon>Spirochaetia</taxon>
        <taxon>Leptospirales</taxon>
        <taxon>Leptospiraceae</taxon>
        <taxon>Leptospira</taxon>
    </lineage>
</organism>
<dbReference type="AlphaFoldDB" id="M6FTQ8"/>
<comment type="caution">
    <text evidence="1">The sequence shown here is derived from an EMBL/GenBank/DDBJ whole genome shotgun (WGS) entry which is preliminary data.</text>
</comment>
<evidence type="ECO:0000313" key="1">
    <source>
        <dbReference type="EMBL" id="EMK26161.1"/>
    </source>
</evidence>